<dbReference type="EMBL" id="AYXG01000165">
    <property type="protein sequence ID" value="EWC60314.1"/>
    <property type="molecule type" value="Genomic_DNA"/>
</dbReference>
<evidence type="ECO:0000313" key="9">
    <source>
        <dbReference type="Proteomes" id="UP000019277"/>
    </source>
</evidence>
<dbReference type="PROSITE" id="PS50862">
    <property type="entry name" value="AA_TRNA_LIGASE_II"/>
    <property type="match status" value="1"/>
</dbReference>
<feature type="domain" description="Aminoacyl-transfer RNA synthetases class-II family profile" evidence="7">
    <location>
        <begin position="38"/>
        <end position="297"/>
    </location>
</feature>
<dbReference type="PATRIC" id="fig|909613.9.peg.4424"/>
<dbReference type="Gene3D" id="3.30.930.10">
    <property type="entry name" value="Bira Bifunctional Protein, Domain 2"/>
    <property type="match status" value="1"/>
</dbReference>
<comment type="caution">
    <text evidence="8">The sequence shown here is derived from an EMBL/GenBank/DDBJ whole genome shotgun (WGS) entry which is preliminary data.</text>
</comment>
<feature type="compositionally biased region" description="Polar residues" evidence="6">
    <location>
        <begin position="1"/>
        <end position="10"/>
    </location>
</feature>
<dbReference type="AlphaFoldDB" id="W7J2F7"/>
<evidence type="ECO:0000259" key="7">
    <source>
        <dbReference type="PROSITE" id="PS50862"/>
    </source>
</evidence>
<evidence type="ECO:0000256" key="3">
    <source>
        <dbReference type="ARBA" id="ARBA00022840"/>
    </source>
</evidence>
<keyword evidence="4" id="KW-0648">Protein biosynthesis</keyword>
<evidence type="ECO:0000256" key="2">
    <source>
        <dbReference type="ARBA" id="ARBA00022741"/>
    </source>
</evidence>
<dbReference type="InterPro" id="IPR045864">
    <property type="entry name" value="aa-tRNA-synth_II/BPL/LPL"/>
</dbReference>
<sequence length="300" mass="32098">MTSTIPSANPTAPVPPRVPESGLPIPTAVPGVFLYPEAFERVVDALRAGVARLAATEPFQRLVVPPVISRATIERAGYVEAFPQLLGTVHGYRGTASGWARLRPLVGTGGDWHAQQEIRDLVLLPAACYPVYAALAGTAVDTPARVTVQATCFRDEATGEAGRLRSFRMLELVTAGAEEHCLRWRADWLDRVGRWFTDLGLAPVVEAADDPFFGPGKKVFQAAQRLQELKFELKVPVADGVVQAVASANHHKDHFGVAFDLTADAAPAHTACLAFGLERLAMALIHAHGDDAAAVLEATT</sequence>
<evidence type="ECO:0000256" key="6">
    <source>
        <dbReference type="SAM" id="MobiDB-lite"/>
    </source>
</evidence>
<evidence type="ECO:0000256" key="1">
    <source>
        <dbReference type="ARBA" id="ARBA00022598"/>
    </source>
</evidence>
<protein>
    <submittedName>
        <fullName evidence="8">Archaeal seryl-tRNA synthetase-related sequence</fullName>
    </submittedName>
</protein>
<dbReference type="eggNOG" id="COG0172">
    <property type="taxonomic scope" value="Bacteria"/>
</dbReference>
<dbReference type="GO" id="GO:0006418">
    <property type="term" value="P:tRNA aminoacylation for protein translation"/>
    <property type="evidence" value="ECO:0007669"/>
    <property type="project" value="InterPro"/>
</dbReference>
<dbReference type="SUPFAM" id="SSF55681">
    <property type="entry name" value="Class II aaRS and biotin synthetases"/>
    <property type="match status" value="1"/>
</dbReference>
<keyword evidence="5 8" id="KW-0030">Aminoacyl-tRNA synthetase</keyword>
<proteinExistence type="predicted"/>
<keyword evidence="2" id="KW-0547">Nucleotide-binding</keyword>
<keyword evidence="9" id="KW-1185">Reference proteome</keyword>
<dbReference type="GO" id="GO:0005524">
    <property type="term" value="F:ATP binding"/>
    <property type="evidence" value="ECO:0007669"/>
    <property type="project" value="UniProtKB-KW"/>
</dbReference>
<keyword evidence="3" id="KW-0067">ATP-binding</keyword>
<feature type="region of interest" description="Disordered" evidence="6">
    <location>
        <begin position="1"/>
        <end position="20"/>
    </location>
</feature>
<dbReference type="InterPro" id="IPR006195">
    <property type="entry name" value="aa-tRNA-synth_II"/>
</dbReference>
<organism evidence="8 9">
    <name type="scientific">Actinokineospora spheciospongiae</name>
    <dbReference type="NCBI Taxonomy" id="909613"/>
    <lineage>
        <taxon>Bacteria</taxon>
        <taxon>Bacillati</taxon>
        <taxon>Actinomycetota</taxon>
        <taxon>Actinomycetes</taxon>
        <taxon>Pseudonocardiales</taxon>
        <taxon>Pseudonocardiaceae</taxon>
        <taxon>Actinokineospora</taxon>
    </lineage>
</organism>
<dbReference type="RefSeq" id="WP_052021502.1">
    <property type="nucleotide sequence ID" value="NZ_AYXG01000165.1"/>
</dbReference>
<dbReference type="SMR" id="W7J2F7"/>
<keyword evidence="1" id="KW-0436">Ligase</keyword>
<dbReference type="OrthoDB" id="583154at2"/>
<evidence type="ECO:0000256" key="5">
    <source>
        <dbReference type="ARBA" id="ARBA00023146"/>
    </source>
</evidence>
<dbReference type="Proteomes" id="UP000019277">
    <property type="component" value="Unassembled WGS sequence"/>
</dbReference>
<accession>W7J2F7</accession>
<dbReference type="InterPro" id="IPR002314">
    <property type="entry name" value="aa-tRNA-synt_IIb"/>
</dbReference>
<evidence type="ECO:0000256" key="4">
    <source>
        <dbReference type="ARBA" id="ARBA00022917"/>
    </source>
</evidence>
<gene>
    <name evidence="8" type="ORF">UO65_4422</name>
</gene>
<reference evidence="8 9" key="1">
    <citation type="journal article" date="2014" name="Genome Announc.">
        <title>Draft Genome Sequence of the Antitrypanosomally Active Sponge-Associated Bacterium Actinokineospora sp. Strain EG49.</title>
        <authorList>
            <person name="Harjes J."/>
            <person name="Ryu T."/>
            <person name="Abdelmohsen U.R."/>
            <person name="Moitinho-Silva L."/>
            <person name="Horn H."/>
            <person name="Ravasi T."/>
            <person name="Hentschel U."/>
        </authorList>
    </citation>
    <scope>NUCLEOTIDE SEQUENCE [LARGE SCALE GENOMIC DNA]</scope>
    <source>
        <strain evidence="8 9">EG49</strain>
    </source>
</reference>
<dbReference type="Pfam" id="PF00587">
    <property type="entry name" value="tRNA-synt_2b"/>
    <property type="match status" value="1"/>
</dbReference>
<dbReference type="GO" id="GO:0004812">
    <property type="term" value="F:aminoacyl-tRNA ligase activity"/>
    <property type="evidence" value="ECO:0007669"/>
    <property type="project" value="UniProtKB-KW"/>
</dbReference>
<name>W7J2F7_9PSEU</name>
<evidence type="ECO:0000313" key="8">
    <source>
        <dbReference type="EMBL" id="EWC60314.1"/>
    </source>
</evidence>
<dbReference type="STRING" id="909613.UO65_4422"/>